<evidence type="ECO:0000313" key="1">
    <source>
        <dbReference type="EMBL" id="SVC69636.1"/>
    </source>
</evidence>
<feature type="non-terminal residue" evidence="1">
    <location>
        <position position="1"/>
    </location>
</feature>
<feature type="non-terminal residue" evidence="1">
    <location>
        <position position="242"/>
    </location>
</feature>
<sequence length="242" mass="27100">VKEAGARLLTTKTIEDARGLIDQALREVRDETGLKDRRELLRTLVLGGLSETLNVAPGIDHLLNAMPAEEWEVQFGPTVEKELPGLLVDVVDSMADVPHVDVLRLIPPEAHKTWVACIKKLSGYIDGVEEEHRRLRGMRASMIFADLFAQLNDPKIWRRRTVTPCSIDNKQIRALKETKQIDELPAAYLARVNQLQRIDLRHSLLAVSSDDLAGQMSQEDAELRFEVRSPLRLGLSSANASD</sequence>
<gene>
    <name evidence="1" type="ORF">METZ01_LOCUS322490</name>
</gene>
<accession>A0A382P8Q0</accession>
<protein>
    <submittedName>
        <fullName evidence="1">Uncharacterized protein</fullName>
    </submittedName>
</protein>
<reference evidence="1" key="1">
    <citation type="submission" date="2018-05" db="EMBL/GenBank/DDBJ databases">
        <authorList>
            <person name="Lanie J.A."/>
            <person name="Ng W.-L."/>
            <person name="Kazmierczak K.M."/>
            <person name="Andrzejewski T.M."/>
            <person name="Davidsen T.M."/>
            <person name="Wayne K.J."/>
            <person name="Tettelin H."/>
            <person name="Glass J.I."/>
            <person name="Rusch D."/>
            <person name="Podicherti R."/>
            <person name="Tsui H.-C.T."/>
            <person name="Winkler M.E."/>
        </authorList>
    </citation>
    <scope>NUCLEOTIDE SEQUENCE</scope>
</reference>
<name>A0A382P8Q0_9ZZZZ</name>
<organism evidence="1">
    <name type="scientific">marine metagenome</name>
    <dbReference type="NCBI Taxonomy" id="408172"/>
    <lineage>
        <taxon>unclassified sequences</taxon>
        <taxon>metagenomes</taxon>
        <taxon>ecological metagenomes</taxon>
    </lineage>
</organism>
<dbReference type="EMBL" id="UINC01105590">
    <property type="protein sequence ID" value="SVC69636.1"/>
    <property type="molecule type" value="Genomic_DNA"/>
</dbReference>
<proteinExistence type="predicted"/>
<dbReference type="AlphaFoldDB" id="A0A382P8Q0"/>